<dbReference type="Proteomes" id="UP001217963">
    <property type="component" value="Chromosome IV"/>
</dbReference>
<accession>A0ABY8CHS5</accession>
<name>A0ABY8CHS5_ENCHE</name>
<evidence type="ECO:0000313" key="2">
    <source>
        <dbReference type="Proteomes" id="UP001217963"/>
    </source>
</evidence>
<sequence length="268" mass="31192">MKLSLDEQEGVMKEFADPVEFIKGYVDVYEKQRGVPVKVYLEDISYYERFEPMFLDLVLKRALSEGSSDLNFPEVEELLHAFCGKEFYDERFYLESTLVLIKGIAILVDRVDQEVQRRMFDNVRYLYYYTTEPIDLTRVLVDPCTRCIQDPPALVKEMAKLRETVGFVNKQLEGVGNSFLANDRRLKDRMNLSEGILGQKRIEKYRIEDVYGSIFDLLMVKATGMDMESGYVYIMGFCSEFIMSEVGEEDAILHLKEYANGLLIKKEE</sequence>
<protein>
    <recommendedName>
        <fullName evidence="3">Vesicular transport protein</fullName>
    </recommendedName>
</protein>
<keyword evidence="2" id="KW-1185">Reference proteome</keyword>
<gene>
    <name evidence="1" type="ORF">PFJ87_04g01020</name>
</gene>
<proteinExistence type="predicted"/>
<dbReference type="EMBL" id="CP119065">
    <property type="protein sequence ID" value="WEL38429.1"/>
    <property type="molecule type" value="Genomic_DNA"/>
</dbReference>
<evidence type="ECO:0008006" key="3">
    <source>
        <dbReference type="Google" id="ProtNLM"/>
    </source>
</evidence>
<reference evidence="1 2" key="1">
    <citation type="submission" date="2023-02" db="EMBL/GenBank/DDBJ databases">
        <title>Encephalitozoon hellem ATCC 50451 complete genome.</title>
        <authorList>
            <person name="Mascarenhas dos Santos A.C."/>
            <person name="Julian A.T."/>
            <person name="Pombert J.-F."/>
        </authorList>
    </citation>
    <scope>NUCLEOTIDE SEQUENCE [LARGE SCALE GENOMIC DNA]</scope>
    <source>
        <strain evidence="1 2">ATCC 50451</strain>
    </source>
</reference>
<evidence type="ECO:0000313" key="1">
    <source>
        <dbReference type="EMBL" id="WEL38429.1"/>
    </source>
</evidence>
<organism evidence="1 2">
    <name type="scientific">Encephalitozoon hellem</name>
    <name type="common">Microsporidian parasite</name>
    <dbReference type="NCBI Taxonomy" id="27973"/>
    <lineage>
        <taxon>Eukaryota</taxon>
        <taxon>Fungi</taxon>
        <taxon>Fungi incertae sedis</taxon>
        <taxon>Microsporidia</taxon>
        <taxon>Unikaryonidae</taxon>
        <taxon>Encephalitozoon</taxon>
    </lineage>
</organism>